<dbReference type="AlphaFoldDB" id="A0A382D7L4"/>
<organism evidence="1">
    <name type="scientific">marine metagenome</name>
    <dbReference type="NCBI Taxonomy" id="408172"/>
    <lineage>
        <taxon>unclassified sequences</taxon>
        <taxon>metagenomes</taxon>
        <taxon>ecological metagenomes</taxon>
    </lineage>
</organism>
<reference evidence="1" key="1">
    <citation type="submission" date="2018-05" db="EMBL/GenBank/DDBJ databases">
        <authorList>
            <person name="Lanie J.A."/>
            <person name="Ng W.-L."/>
            <person name="Kazmierczak K.M."/>
            <person name="Andrzejewski T.M."/>
            <person name="Davidsen T.M."/>
            <person name="Wayne K.J."/>
            <person name="Tettelin H."/>
            <person name="Glass J.I."/>
            <person name="Rusch D."/>
            <person name="Podicherti R."/>
            <person name="Tsui H.-C.T."/>
            <person name="Winkler M.E."/>
        </authorList>
    </citation>
    <scope>NUCLEOTIDE SEQUENCE</scope>
</reference>
<protein>
    <submittedName>
        <fullName evidence="1">Uncharacterized protein</fullName>
    </submittedName>
</protein>
<sequence length="58" mass="6578">MNEQLCLIKELPIQTFSNDNCQEYSAVDNETRERNLKGIAEARRLLAEKRKSAALLAA</sequence>
<accession>A0A382D7L4</accession>
<name>A0A382D7L4_9ZZZZ</name>
<evidence type="ECO:0000313" key="1">
    <source>
        <dbReference type="EMBL" id="SVB33583.1"/>
    </source>
</evidence>
<dbReference type="EMBL" id="UINC01037701">
    <property type="protein sequence ID" value="SVB33583.1"/>
    <property type="molecule type" value="Genomic_DNA"/>
</dbReference>
<proteinExistence type="predicted"/>
<gene>
    <name evidence="1" type="ORF">METZ01_LOCUS186437</name>
</gene>